<evidence type="ECO:0000313" key="2">
    <source>
        <dbReference type="EMBL" id="KAB2085755.1"/>
    </source>
</evidence>
<organism evidence="2 3">
    <name type="scientific">Gossypium barbadense</name>
    <name type="common">Sea Island cotton</name>
    <name type="synonym">Hibiscus barbadensis</name>
    <dbReference type="NCBI Taxonomy" id="3634"/>
    <lineage>
        <taxon>Eukaryota</taxon>
        <taxon>Viridiplantae</taxon>
        <taxon>Streptophyta</taxon>
        <taxon>Embryophyta</taxon>
        <taxon>Tracheophyta</taxon>
        <taxon>Spermatophyta</taxon>
        <taxon>Magnoliopsida</taxon>
        <taxon>eudicotyledons</taxon>
        <taxon>Gunneridae</taxon>
        <taxon>Pentapetalae</taxon>
        <taxon>rosids</taxon>
        <taxon>malvids</taxon>
        <taxon>Malvales</taxon>
        <taxon>Malvaceae</taxon>
        <taxon>Malvoideae</taxon>
        <taxon>Gossypium</taxon>
    </lineage>
</organism>
<proteinExistence type="predicted"/>
<evidence type="ECO:0000313" key="3">
    <source>
        <dbReference type="Proteomes" id="UP000327439"/>
    </source>
</evidence>
<name>A0A5J5W133_GOSBA</name>
<sequence length="94" mass="10880">MAITSFPPFLISLQLFGLLDILGAKFGNLRKFGFCSKQTKNYPETKNKRKKKKAHSFFQTSSFLQLPFSLNFFSSKSENTHFLKLTNQHKKVET</sequence>
<keyword evidence="3" id="KW-1185">Reference proteome</keyword>
<dbReference type="AlphaFoldDB" id="A0A5J5W133"/>
<accession>A0A5J5W133</accession>
<protein>
    <recommendedName>
        <fullName evidence="4">Secreted protein</fullName>
    </recommendedName>
</protein>
<evidence type="ECO:0000256" key="1">
    <source>
        <dbReference type="SAM" id="SignalP"/>
    </source>
</evidence>
<reference evidence="3" key="1">
    <citation type="journal article" date="2020" name="Nat. Genet.">
        <title>Genomic diversifications of five Gossypium allopolyploid species and their impact on cotton improvement.</title>
        <authorList>
            <person name="Chen Z.J."/>
            <person name="Sreedasyam A."/>
            <person name="Ando A."/>
            <person name="Song Q."/>
            <person name="De Santiago L.M."/>
            <person name="Hulse-Kemp A.M."/>
            <person name="Ding M."/>
            <person name="Ye W."/>
            <person name="Kirkbride R.C."/>
            <person name="Jenkins J."/>
            <person name="Plott C."/>
            <person name="Lovell J."/>
            <person name="Lin Y.M."/>
            <person name="Vaughn R."/>
            <person name="Liu B."/>
            <person name="Simpson S."/>
            <person name="Scheffler B.E."/>
            <person name="Wen L."/>
            <person name="Saski C.A."/>
            <person name="Grover C.E."/>
            <person name="Hu G."/>
            <person name="Conover J.L."/>
            <person name="Carlson J.W."/>
            <person name="Shu S."/>
            <person name="Boston L.B."/>
            <person name="Williams M."/>
            <person name="Peterson D.G."/>
            <person name="McGee K."/>
            <person name="Jones D.C."/>
            <person name="Wendel J.F."/>
            <person name="Stelly D.M."/>
            <person name="Grimwood J."/>
            <person name="Schmutz J."/>
        </authorList>
    </citation>
    <scope>NUCLEOTIDE SEQUENCE [LARGE SCALE GENOMIC DNA]</scope>
    <source>
        <strain evidence="3">cv. 3-79</strain>
    </source>
</reference>
<evidence type="ECO:0008006" key="4">
    <source>
        <dbReference type="Google" id="ProtNLM"/>
    </source>
</evidence>
<dbReference type="EMBL" id="CM018206">
    <property type="protein sequence ID" value="KAB2085755.1"/>
    <property type="molecule type" value="Genomic_DNA"/>
</dbReference>
<keyword evidence="1" id="KW-0732">Signal</keyword>
<feature type="signal peptide" evidence="1">
    <location>
        <begin position="1"/>
        <end position="24"/>
    </location>
</feature>
<gene>
    <name evidence="2" type="ORF">ES319_A05G420100v1</name>
</gene>
<feature type="chain" id="PRO_5023808255" description="Secreted protein" evidence="1">
    <location>
        <begin position="25"/>
        <end position="94"/>
    </location>
</feature>
<dbReference type="Proteomes" id="UP000327439">
    <property type="component" value="Chromosome A05"/>
</dbReference>